<reference evidence="5 6" key="1">
    <citation type="submission" date="2019-03" db="EMBL/GenBank/DDBJ databases">
        <authorList>
            <person name="Gaulin E."/>
            <person name="Dumas B."/>
        </authorList>
    </citation>
    <scope>NUCLEOTIDE SEQUENCE [LARGE SCALE GENOMIC DNA]</scope>
    <source>
        <strain evidence="5">CBS 568.67</strain>
    </source>
</reference>
<sequence length="1140" mass="126026">MYASAANPASVSPSHLLALDRRQLSMKDPLFLVHVDIVFRHHALGLRLASVSPEKVAPYNLHAEVAEILRLPNGNRGPIDDHNLRAALPSLYTDLTALNPFSTLFRRRVYRGMRLSIINSTFQTDVPFETVMDMLNRIPRPLVVRFVDCAKGITADLPLAMPILPSTPPMVPSPLVRRALPLPTTLPWVPWSSMFAIEFPTGRLGIIWAPSPSQQQLSTQIHALYEHPSGLRTLAERYNAMSDDFMHLRPGLSLAAINHHALVAISHDDVVDHLRRTPRPITLHFCLPDEELSEDATCPVVRLQTDATLQPECEPHAVVSAIKPTAAAAPSTLPPAPVPLTIHTTRTVAAIPAASSTATVASGAPSTSTTGGAGGTVVAGVAPTASRESLASAPTEPQVAPIVKLTPMGTPAPQKGKQKKVVDNPKLNKDRRYTWVQSTNVRFGPGAFGMKTQEYKGSVLPEFQVEVYEITSKGSLETINATMDTKVQLGMRLVSIDDQGLQHKSYDQVLGLLRAAGRPVTIAFADVLQSTVEDKEYDSYLESTKPVSWWGGGGATVKPLEYLVPIEIAFDAGPLGLETRDITEFNGDVPLNVEVNAIVQVLESGAFGPVTLYNWSHPSTLRLQKGMRIYKVNDKVMWASPYTEVLETIRKASRPVVVAFVDAQGIQCDDDDESELDVPQQQALFRNQLLQLDQIDTEKAIQDTNALNWGLEGLALTKEGRLAEVKSRKVGLAIQLEMDAMAALNQELTALAEEEMKMHAMIQELDALTAGTMENPLVVRSKRLEERSTKLQDRTKKLKADQKKLKARQSALTVEKDQVEALVAALPEEQISDERIEAGALFDVDIVGATKKEQLELFKRHFKELQKEYEQEDRRRKLVQREVAYMRRHIKSLSKAEKKTKKTAKVKSTETDSRISNLREKLKLINDQLATAAEKGNSEHANKLSKRRKQLTKQLKALKEDKESCRDGGTATKKKKSRKESKAVGSTYDAVTQTATSVHAKPLVPQSETTMLSSPSPQKLNFLLEGTLDKHPTISNETDIFTSGWKQFKKAYPRVCFITPRGTLAYYRQKGDSEPRGELNLVDRSLEITVNGCAFTLCTSTESTKFEARSSGECRKWVDAVKAANLHFVRQASQRKTMSK</sequence>
<evidence type="ECO:0000313" key="5">
    <source>
        <dbReference type="EMBL" id="VFT88625.1"/>
    </source>
</evidence>
<dbReference type="EMBL" id="CAADRA010005329">
    <property type="protein sequence ID" value="VFT88625.1"/>
    <property type="molecule type" value="Genomic_DNA"/>
</dbReference>
<name>A0A485KU97_9STRA</name>
<dbReference type="OrthoDB" id="74979at2759"/>
<keyword evidence="6" id="KW-1185">Reference proteome</keyword>
<dbReference type="Gene3D" id="2.30.29.30">
    <property type="entry name" value="Pleckstrin-homology domain (PH domain)/Phosphotyrosine-binding domain (PTB)"/>
    <property type="match status" value="1"/>
</dbReference>
<feature type="compositionally biased region" description="Basic and acidic residues" evidence="2">
    <location>
        <begin position="957"/>
        <end position="966"/>
    </location>
</feature>
<organism evidence="5 6">
    <name type="scientific">Aphanomyces stellatus</name>
    <dbReference type="NCBI Taxonomy" id="120398"/>
    <lineage>
        <taxon>Eukaryota</taxon>
        <taxon>Sar</taxon>
        <taxon>Stramenopiles</taxon>
        <taxon>Oomycota</taxon>
        <taxon>Saprolegniomycetes</taxon>
        <taxon>Saprolegniales</taxon>
        <taxon>Verrucalvaceae</taxon>
        <taxon>Aphanomyces</taxon>
    </lineage>
</organism>
<accession>A0A485KU97</accession>
<evidence type="ECO:0000259" key="3">
    <source>
        <dbReference type="PROSITE" id="PS50003"/>
    </source>
</evidence>
<dbReference type="InterPro" id="IPR036034">
    <property type="entry name" value="PDZ_sf"/>
</dbReference>
<feature type="region of interest" description="Disordered" evidence="2">
    <location>
        <begin position="956"/>
        <end position="988"/>
    </location>
</feature>
<feature type="region of interest" description="Disordered" evidence="2">
    <location>
        <begin position="894"/>
        <end position="913"/>
    </location>
</feature>
<protein>
    <submittedName>
        <fullName evidence="5">Aste57867_11769 protein</fullName>
    </submittedName>
</protein>
<dbReference type="InterPro" id="IPR001849">
    <property type="entry name" value="PH_domain"/>
</dbReference>
<dbReference type="EMBL" id="VJMH01005308">
    <property type="protein sequence ID" value="KAF0697558.1"/>
    <property type="molecule type" value="Genomic_DNA"/>
</dbReference>
<keyword evidence="1" id="KW-0175">Coiled coil</keyword>
<feature type="compositionally biased region" description="Basic residues" evidence="2">
    <location>
        <begin position="894"/>
        <end position="905"/>
    </location>
</feature>
<dbReference type="SUPFAM" id="SSF50156">
    <property type="entry name" value="PDZ domain-like"/>
    <property type="match status" value="1"/>
</dbReference>
<dbReference type="Proteomes" id="UP000332933">
    <property type="component" value="Unassembled WGS sequence"/>
</dbReference>
<dbReference type="InterPro" id="IPR011993">
    <property type="entry name" value="PH-like_dom_sf"/>
</dbReference>
<feature type="domain" description="PH" evidence="3">
    <location>
        <begin position="1021"/>
        <end position="1126"/>
    </location>
</feature>
<proteinExistence type="predicted"/>
<feature type="coiled-coil region" evidence="1">
    <location>
        <begin position="855"/>
        <end position="882"/>
    </location>
</feature>
<gene>
    <name evidence="5" type="primary">Aste57867_11769</name>
    <name evidence="4" type="ORF">As57867_011724</name>
    <name evidence="5" type="ORF">ASTE57867_11769</name>
</gene>
<reference evidence="4" key="2">
    <citation type="submission" date="2019-06" db="EMBL/GenBank/DDBJ databases">
        <title>Genomics analysis of Aphanomyces spp. identifies a new class of oomycete effector associated with host adaptation.</title>
        <authorList>
            <person name="Gaulin E."/>
        </authorList>
    </citation>
    <scope>NUCLEOTIDE SEQUENCE</scope>
    <source>
        <strain evidence="4">CBS 578.67</strain>
    </source>
</reference>
<evidence type="ECO:0000256" key="2">
    <source>
        <dbReference type="SAM" id="MobiDB-lite"/>
    </source>
</evidence>
<dbReference type="SMART" id="SM00233">
    <property type="entry name" value="PH"/>
    <property type="match status" value="1"/>
</dbReference>
<dbReference type="SUPFAM" id="SSF50729">
    <property type="entry name" value="PH domain-like"/>
    <property type="match status" value="1"/>
</dbReference>
<evidence type="ECO:0000313" key="4">
    <source>
        <dbReference type="EMBL" id="KAF0697558.1"/>
    </source>
</evidence>
<dbReference type="AlphaFoldDB" id="A0A485KU97"/>
<evidence type="ECO:0000313" key="6">
    <source>
        <dbReference type="Proteomes" id="UP000332933"/>
    </source>
</evidence>
<dbReference type="PROSITE" id="PS50003">
    <property type="entry name" value="PH_DOMAIN"/>
    <property type="match status" value="1"/>
</dbReference>
<evidence type="ECO:0000256" key="1">
    <source>
        <dbReference type="SAM" id="Coils"/>
    </source>
</evidence>